<dbReference type="AlphaFoldDB" id="A0A1M5TUL7"/>
<feature type="non-terminal residue" evidence="2">
    <location>
        <position position="32"/>
    </location>
</feature>
<organism evidence="2 3">
    <name type="scientific">Halobaculum gomorrense</name>
    <dbReference type="NCBI Taxonomy" id="43928"/>
    <lineage>
        <taxon>Archaea</taxon>
        <taxon>Methanobacteriati</taxon>
        <taxon>Methanobacteriota</taxon>
        <taxon>Stenosarchaea group</taxon>
        <taxon>Halobacteria</taxon>
        <taxon>Halobacteriales</taxon>
        <taxon>Haloferacaceae</taxon>
        <taxon>Halobaculum</taxon>
    </lineage>
</organism>
<evidence type="ECO:0000313" key="2">
    <source>
        <dbReference type="EMBL" id="SHH54424.1"/>
    </source>
</evidence>
<accession>A0A1M5TUL7</accession>
<feature type="region of interest" description="Disordered" evidence="1">
    <location>
        <begin position="1"/>
        <end position="32"/>
    </location>
</feature>
<dbReference type="Proteomes" id="UP000184357">
    <property type="component" value="Unassembled WGS sequence"/>
</dbReference>
<gene>
    <name evidence="2" type="ORF">SAMN05443636_2847</name>
</gene>
<protein>
    <submittedName>
        <fullName evidence="2">Uncharacterized protein</fullName>
    </submittedName>
</protein>
<evidence type="ECO:0000256" key="1">
    <source>
        <dbReference type="SAM" id="MobiDB-lite"/>
    </source>
</evidence>
<feature type="compositionally biased region" description="Polar residues" evidence="1">
    <location>
        <begin position="9"/>
        <end position="32"/>
    </location>
</feature>
<proteinExistence type="predicted"/>
<name>A0A1M5TUL7_9EURY</name>
<keyword evidence="3" id="KW-1185">Reference proteome</keyword>
<evidence type="ECO:0000313" key="3">
    <source>
        <dbReference type="Proteomes" id="UP000184357"/>
    </source>
</evidence>
<reference evidence="2 3" key="1">
    <citation type="submission" date="2016-11" db="EMBL/GenBank/DDBJ databases">
        <authorList>
            <person name="Jaros S."/>
            <person name="Januszkiewicz K."/>
            <person name="Wedrychowicz H."/>
        </authorList>
    </citation>
    <scope>NUCLEOTIDE SEQUENCE [LARGE SCALE GENOMIC DNA]</scope>
    <source>
        <strain evidence="2 3">DSM 9297</strain>
    </source>
</reference>
<sequence>MFHAAFASLSASNPQAGQECSRTHNGLSVETP</sequence>
<dbReference type="EMBL" id="FQWV01000008">
    <property type="protein sequence ID" value="SHH54424.1"/>
    <property type="molecule type" value="Genomic_DNA"/>
</dbReference>